<feature type="modified residue" description="Phosphohistidine; by HPr" evidence="7">
    <location>
        <position position="78"/>
    </location>
</feature>
<keyword evidence="6" id="KW-0479">Metal-binding</keyword>
<feature type="active site" description="Tele-phosphohistidine intermediate" evidence="5">
    <location>
        <position position="78"/>
    </location>
</feature>
<dbReference type="GO" id="GO:0046872">
    <property type="term" value="F:metal ion binding"/>
    <property type="evidence" value="ECO:0007669"/>
    <property type="project" value="UniProtKB-KW"/>
</dbReference>
<dbReference type="NCBIfam" id="NF007156">
    <property type="entry name" value="PRK09591.1"/>
    <property type="match status" value="1"/>
</dbReference>
<accession>A0A1I3WUD5</accession>
<dbReference type="Proteomes" id="UP000199589">
    <property type="component" value="Unassembled WGS sequence"/>
</dbReference>
<proteinExistence type="predicted"/>
<dbReference type="Gene3D" id="1.20.58.80">
    <property type="entry name" value="Phosphotransferase system, lactose/cellobiose-type IIA subunit"/>
    <property type="match status" value="1"/>
</dbReference>
<dbReference type="InterPro" id="IPR003188">
    <property type="entry name" value="PTS_IIA_lac/cel"/>
</dbReference>
<dbReference type="GO" id="GO:0009401">
    <property type="term" value="P:phosphoenolpyruvate-dependent sugar phosphotransferase system"/>
    <property type="evidence" value="ECO:0007669"/>
    <property type="project" value="UniProtKB-KW"/>
</dbReference>
<gene>
    <name evidence="9" type="ORF">SAMN04488569_10108</name>
</gene>
<evidence type="ECO:0000256" key="7">
    <source>
        <dbReference type="PROSITE-ProRule" id="PRU00418"/>
    </source>
</evidence>
<evidence type="ECO:0000256" key="6">
    <source>
        <dbReference type="PIRSR" id="PIRSR000699-2"/>
    </source>
</evidence>
<keyword evidence="8" id="KW-0175">Coiled coil</keyword>
<dbReference type="PANTHER" id="PTHR34382:SF7">
    <property type="entry name" value="PTS SYSTEM N,N'-DIACETYLCHITOBIOSE-SPECIFIC EIIA COMPONENT"/>
    <property type="match status" value="1"/>
</dbReference>
<keyword evidence="10" id="KW-1185">Reference proteome</keyword>
<dbReference type="OrthoDB" id="350602at2"/>
<evidence type="ECO:0000256" key="5">
    <source>
        <dbReference type="PIRSR" id="PIRSR000699-1"/>
    </source>
</evidence>
<evidence type="ECO:0000256" key="4">
    <source>
        <dbReference type="ARBA" id="ARBA00022683"/>
    </source>
</evidence>
<keyword evidence="2" id="KW-0762">Sugar transport</keyword>
<keyword evidence="6" id="KW-0460">Magnesium</keyword>
<evidence type="ECO:0000256" key="3">
    <source>
        <dbReference type="ARBA" id="ARBA00022679"/>
    </source>
</evidence>
<dbReference type="PIRSF" id="PIRSF000699">
    <property type="entry name" value="PTS_IILac_III"/>
    <property type="match status" value="1"/>
</dbReference>
<keyword evidence="1" id="KW-0813">Transport</keyword>
<protein>
    <submittedName>
        <fullName evidence="9">PTS system, cellobiose-specific IIA component</fullName>
    </submittedName>
</protein>
<feature type="coiled-coil region" evidence="8">
    <location>
        <begin position="29"/>
        <end position="56"/>
    </location>
</feature>
<dbReference type="AlphaFoldDB" id="A0A1I3WUD5"/>
<dbReference type="EMBL" id="FOSJ01000010">
    <property type="protein sequence ID" value="SFK10467.1"/>
    <property type="molecule type" value="Genomic_DNA"/>
</dbReference>
<dbReference type="InterPro" id="IPR036542">
    <property type="entry name" value="PTS_IIA_lac/cel_sf"/>
</dbReference>
<dbReference type="GO" id="GO:0016740">
    <property type="term" value="F:transferase activity"/>
    <property type="evidence" value="ECO:0007669"/>
    <property type="project" value="UniProtKB-KW"/>
</dbReference>
<dbReference type="Pfam" id="PF02255">
    <property type="entry name" value="PTS_IIA"/>
    <property type="match status" value="1"/>
</dbReference>
<dbReference type="SUPFAM" id="SSF46973">
    <property type="entry name" value="Enzyme IIa from lactose specific PTS, IIa-lac"/>
    <property type="match status" value="1"/>
</dbReference>
<keyword evidence="4" id="KW-0598">Phosphotransferase system</keyword>
<comment type="cofactor">
    <cofactor evidence="6">
        <name>Mg(2+)</name>
        <dbReference type="ChEBI" id="CHEBI:18420"/>
    </cofactor>
    <text evidence="6">Binds 1 Mg(2+) ion per trimer.</text>
</comment>
<evidence type="ECO:0000256" key="1">
    <source>
        <dbReference type="ARBA" id="ARBA00022448"/>
    </source>
</evidence>
<feature type="binding site" evidence="6">
    <location>
        <position position="81"/>
    </location>
    <ligand>
        <name>Mg(2+)</name>
        <dbReference type="ChEBI" id="CHEBI:18420"/>
        <note>ligand shared between all trimeric partners</note>
    </ligand>
</feature>
<evidence type="ECO:0000313" key="9">
    <source>
        <dbReference type="EMBL" id="SFK10467.1"/>
    </source>
</evidence>
<evidence type="ECO:0000256" key="2">
    <source>
        <dbReference type="ARBA" id="ARBA00022597"/>
    </source>
</evidence>
<keyword evidence="3" id="KW-0808">Transferase</keyword>
<reference evidence="10" key="1">
    <citation type="submission" date="2016-10" db="EMBL/GenBank/DDBJ databases">
        <authorList>
            <person name="Varghese N."/>
            <person name="Submissions S."/>
        </authorList>
    </citation>
    <scope>NUCLEOTIDE SEQUENCE [LARGE SCALE GENOMIC DNA]</scope>
    <source>
        <strain evidence="10">DSM 16108</strain>
    </source>
</reference>
<dbReference type="PROSITE" id="PS51095">
    <property type="entry name" value="PTS_EIIA_TYPE_3"/>
    <property type="match status" value="1"/>
</dbReference>
<evidence type="ECO:0000313" key="10">
    <source>
        <dbReference type="Proteomes" id="UP000199589"/>
    </source>
</evidence>
<dbReference type="RefSeq" id="WP_072695173.1">
    <property type="nucleotide sequence ID" value="NZ_FOSJ01000010.1"/>
</dbReference>
<organism evidence="9 10">
    <name type="scientific">Marinilactibacillus piezotolerans</name>
    <dbReference type="NCBI Taxonomy" id="258723"/>
    <lineage>
        <taxon>Bacteria</taxon>
        <taxon>Bacillati</taxon>
        <taxon>Bacillota</taxon>
        <taxon>Bacilli</taxon>
        <taxon>Lactobacillales</taxon>
        <taxon>Carnobacteriaceae</taxon>
        <taxon>Marinilactibacillus</taxon>
    </lineage>
</organism>
<dbReference type="PANTHER" id="PTHR34382">
    <property type="entry name" value="PTS SYSTEM N,N'-DIACETYLCHITOBIOSE-SPECIFIC EIIA COMPONENT"/>
    <property type="match status" value="1"/>
</dbReference>
<name>A0A1I3WUD5_9LACT</name>
<evidence type="ECO:0000256" key="8">
    <source>
        <dbReference type="SAM" id="Coils"/>
    </source>
</evidence>
<sequence length="107" mass="12346">MESAEIQEIAFKIILDSGNARTLVHEGFKAMRENKLQEAEEKLEEANDSLIKAHNVQTKLLHDYANGTEIIMDVIMVHAQDHLMTTMTIREVAIEMLVMYQKMEKEE</sequence>
<dbReference type="CDD" id="cd00215">
    <property type="entry name" value="PTS_IIA_lac"/>
    <property type="match status" value="1"/>
</dbReference>